<dbReference type="PANTHER" id="PTHR30472">
    <property type="entry name" value="FERRIC ENTEROBACTIN TRANSPORT SYSTEM PERMEASE PROTEIN"/>
    <property type="match status" value="1"/>
</dbReference>
<dbReference type="SUPFAM" id="SSF81345">
    <property type="entry name" value="ABC transporter involved in vitamin B12 uptake, BtuC"/>
    <property type="match status" value="1"/>
</dbReference>
<dbReference type="InterPro" id="IPR000522">
    <property type="entry name" value="ABC_transptr_permease_BtuC"/>
</dbReference>
<keyword evidence="7 8" id="KW-0472">Membrane</keyword>
<keyword evidence="10" id="KW-1185">Reference proteome</keyword>
<sequence>MNRAGLRALRVGAFSALVRPKALVCLVILTLAACLLTAFGLTHGSLPIPTSAIGRALFYPESLTAETRYIVMDIRLPRLLMAALCGGMLGMAGAAMQSITRNGLADPGLIGVKEGCSAAVLLLIFQFPALGLAWRPLVGMVGGLLTALLVVALERDVSRPRFILIGIGVSWVFAAAMGVFMTTADVRDVQTAMLWLAGSLHAVNWTLVCIAAFWALPAFALLLFTARAADVALLGNHAAAGLGVRTNRLALLRVLAPVVLTAACVSCVGSIGFVGLIAPHMARLLLRGGQTALLTGSAVLGALLVLLADNVGRLAFLPLQLPAGIVISLIGGPFFLLLLWQRRDRF</sequence>
<evidence type="ECO:0000256" key="1">
    <source>
        <dbReference type="ARBA" id="ARBA00004651"/>
    </source>
</evidence>
<accession>A0ABT3VZ79</accession>
<evidence type="ECO:0000256" key="7">
    <source>
        <dbReference type="ARBA" id="ARBA00023136"/>
    </source>
</evidence>
<feature type="transmembrane region" description="Helical" evidence="8">
    <location>
        <begin position="319"/>
        <end position="340"/>
    </location>
</feature>
<dbReference type="CDD" id="cd06550">
    <property type="entry name" value="TM_ABC_iron-siderophores_like"/>
    <property type="match status" value="1"/>
</dbReference>
<dbReference type="InterPro" id="IPR037294">
    <property type="entry name" value="ABC_BtuC-like"/>
</dbReference>
<evidence type="ECO:0000256" key="2">
    <source>
        <dbReference type="ARBA" id="ARBA00007935"/>
    </source>
</evidence>
<evidence type="ECO:0000256" key="3">
    <source>
        <dbReference type="ARBA" id="ARBA00022448"/>
    </source>
</evidence>
<feature type="transmembrane region" description="Helical" evidence="8">
    <location>
        <begin position="284"/>
        <end position="307"/>
    </location>
</feature>
<name>A0ABT3VZ79_9ENTR</name>
<dbReference type="Proteomes" id="UP001146015">
    <property type="component" value="Unassembled WGS sequence"/>
</dbReference>
<proteinExistence type="inferred from homology"/>
<keyword evidence="4" id="KW-1003">Cell membrane</keyword>
<dbReference type="PROSITE" id="PS51257">
    <property type="entry name" value="PROKAR_LIPOPROTEIN"/>
    <property type="match status" value="1"/>
</dbReference>
<keyword evidence="5 8" id="KW-0812">Transmembrane</keyword>
<dbReference type="RefSeq" id="WP_266179038.1">
    <property type="nucleotide sequence ID" value="NZ_JAPKNE010000003.1"/>
</dbReference>
<dbReference type="Pfam" id="PF01032">
    <property type="entry name" value="FecCD"/>
    <property type="match status" value="1"/>
</dbReference>
<feature type="transmembrane region" description="Helical" evidence="8">
    <location>
        <begin position="254"/>
        <end position="277"/>
    </location>
</feature>
<evidence type="ECO:0000256" key="6">
    <source>
        <dbReference type="ARBA" id="ARBA00022989"/>
    </source>
</evidence>
<keyword evidence="3" id="KW-0813">Transport</keyword>
<reference evidence="9" key="1">
    <citation type="submission" date="2022-11" db="EMBL/GenBank/DDBJ databases">
        <title>Biodiversity and phylogenetic relationships of bacteria.</title>
        <authorList>
            <person name="Machado R.A.R."/>
            <person name="Bhat A."/>
            <person name="Loulou A."/>
            <person name="Kallel S."/>
        </authorList>
    </citation>
    <scope>NUCLEOTIDE SEQUENCE</scope>
    <source>
        <strain evidence="9">E-TC7</strain>
    </source>
</reference>
<evidence type="ECO:0000313" key="10">
    <source>
        <dbReference type="Proteomes" id="UP001146015"/>
    </source>
</evidence>
<keyword evidence="6 8" id="KW-1133">Transmembrane helix</keyword>
<dbReference type="PANTHER" id="PTHR30472:SF24">
    <property type="entry name" value="FERRIC ENTEROBACTIN TRANSPORT SYSTEM PERMEASE PROTEIN FEPG"/>
    <property type="match status" value="1"/>
</dbReference>
<feature type="transmembrane region" description="Helical" evidence="8">
    <location>
        <begin position="78"/>
        <end position="96"/>
    </location>
</feature>
<dbReference type="EMBL" id="JAPKNE010000003">
    <property type="protein sequence ID" value="MCX5574480.1"/>
    <property type="molecule type" value="Genomic_DNA"/>
</dbReference>
<feature type="transmembrane region" description="Helical" evidence="8">
    <location>
        <begin position="202"/>
        <end position="224"/>
    </location>
</feature>
<evidence type="ECO:0000256" key="8">
    <source>
        <dbReference type="SAM" id="Phobius"/>
    </source>
</evidence>
<feature type="transmembrane region" description="Helical" evidence="8">
    <location>
        <begin position="133"/>
        <end position="153"/>
    </location>
</feature>
<feature type="transmembrane region" description="Helical" evidence="8">
    <location>
        <begin position="108"/>
        <end position="127"/>
    </location>
</feature>
<evidence type="ECO:0000256" key="5">
    <source>
        <dbReference type="ARBA" id="ARBA00022692"/>
    </source>
</evidence>
<comment type="subcellular location">
    <subcellularLocation>
        <location evidence="1">Cell membrane</location>
        <topology evidence="1">Multi-pass membrane protein</topology>
    </subcellularLocation>
</comment>
<feature type="transmembrane region" description="Helical" evidence="8">
    <location>
        <begin position="162"/>
        <end position="182"/>
    </location>
</feature>
<dbReference type="Gene3D" id="1.10.3470.10">
    <property type="entry name" value="ABC transporter involved in vitamin B12 uptake, BtuC"/>
    <property type="match status" value="1"/>
</dbReference>
<gene>
    <name evidence="9" type="ORF">OSH03_10970</name>
</gene>
<comment type="similarity">
    <text evidence="2">Belongs to the binding-protein-dependent transport system permease family. FecCD subfamily.</text>
</comment>
<comment type="caution">
    <text evidence="9">The sequence shown here is derived from an EMBL/GenBank/DDBJ whole genome shotgun (WGS) entry which is preliminary data.</text>
</comment>
<protein>
    <submittedName>
        <fullName evidence="9">Iron ABC transporter permease</fullName>
    </submittedName>
</protein>
<evidence type="ECO:0000313" key="9">
    <source>
        <dbReference type="EMBL" id="MCX5574480.1"/>
    </source>
</evidence>
<evidence type="ECO:0000256" key="4">
    <source>
        <dbReference type="ARBA" id="ARBA00022475"/>
    </source>
</evidence>
<organism evidence="9 10">
    <name type="scientific">Enterobacter nematophilus</name>
    <dbReference type="NCBI Taxonomy" id="2994648"/>
    <lineage>
        <taxon>Bacteria</taxon>
        <taxon>Pseudomonadati</taxon>
        <taxon>Pseudomonadota</taxon>
        <taxon>Gammaproteobacteria</taxon>
        <taxon>Enterobacterales</taxon>
        <taxon>Enterobacteriaceae</taxon>
        <taxon>Enterobacter</taxon>
    </lineage>
</organism>